<dbReference type="GO" id="GO:0004722">
    <property type="term" value="F:protein serine/threonine phosphatase activity"/>
    <property type="evidence" value="ECO:0007669"/>
    <property type="project" value="UniProtKB-EC"/>
</dbReference>
<dbReference type="EC" id="3.1.3.16" evidence="4"/>
<gene>
    <name evidence="13" type="ORF">CLODIP_2_CD05149</name>
</gene>
<comment type="similarity">
    <text evidence="3">Belongs to the metallophosphoesterase superfamily. CPPED1 family.</text>
</comment>
<dbReference type="PANTHER" id="PTHR43143">
    <property type="entry name" value="METALLOPHOSPHOESTERASE, CALCINEURIN SUPERFAMILY"/>
    <property type="match status" value="1"/>
</dbReference>
<comment type="catalytic activity">
    <reaction evidence="11">
        <text>O-phospho-L-threonyl-[protein] + H2O = L-threonyl-[protein] + phosphate</text>
        <dbReference type="Rhea" id="RHEA:47004"/>
        <dbReference type="Rhea" id="RHEA-COMP:11060"/>
        <dbReference type="Rhea" id="RHEA-COMP:11605"/>
        <dbReference type="ChEBI" id="CHEBI:15377"/>
        <dbReference type="ChEBI" id="CHEBI:30013"/>
        <dbReference type="ChEBI" id="CHEBI:43474"/>
        <dbReference type="ChEBI" id="CHEBI:61977"/>
        <dbReference type="EC" id="3.1.3.16"/>
    </reaction>
</comment>
<reference evidence="13 14" key="1">
    <citation type="submission" date="2020-04" db="EMBL/GenBank/DDBJ databases">
        <authorList>
            <person name="Alioto T."/>
            <person name="Alioto T."/>
            <person name="Gomez Garrido J."/>
        </authorList>
    </citation>
    <scope>NUCLEOTIDE SEQUENCE [LARGE SCALE GENOMIC DNA]</scope>
</reference>
<keyword evidence="7" id="KW-0479">Metal-binding</keyword>
<dbReference type="SUPFAM" id="SSF56300">
    <property type="entry name" value="Metallo-dependent phosphatases"/>
    <property type="match status" value="1"/>
</dbReference>
<evidence type="ECO:0000313" key="13">
    <source>
        <dbReference type="EMBL" id="CAB3359309.1"/>
    </source>
</evidence>
<evidence type="ECO:0000256" key="11">
    <source>
        <dbReference type="ARBA" id="ARBA00048336"/>
    </source>
</evidence>
<evidence type="ECO:0000256" key="8">
    <source>
        <dbReference type="ARBA" id="ARBA00022801"/>
    </source>
</evidence>
<evidence type="ECO:0000256" key="3">
    <source>
        <dbReference type="ARBA" id="ARBA00010567"/>
    </source>
</evidence>
<proteinExistence type="inferred from homology"/>
<evidence type="ECO:0000256" key="1">
    <source>
        <dbReference type="ARBA" id="ARBA00001968"/>
    </source>
</evidence>
<comment type="catalytic activity">
    <reaction evidence="10">
        <text>O-phospho-L-seryl-[protein] + H2O = L-seryl-[protein] + phosphate</text>
        <dbReference type="Rhea" id="RHEA:20629"/>
        <dbReference type="Rhea" id="RHEA-COMP:9863"/>
        <dbReference type="Rhea" id="RHEA-COMP:11604"/>
        <dbReference type="ChEBI" id="CHEBI:15377"/>
        <dbReference type="ChEBI" id="CHEBI:29999"/>
        <dbReference type="ChEBI" id="CHEBI:43474"/>
        <dbReference type="ChEBI" id="CHEBI:83421"/>
        <dbReference type="EC" id="3.1.3.16"/>
    </reaction>
</comment>
<sequence length="301" mass="34731">MEWQNKNQNRTHSGFNEENEMKWNGPYFFIQAADCQLGLIQRYIEKNSEPGWQKEIVLTKTAVEKINSLQQKPRFFVICGDLCDAFPSEEPALRAEQERDLKRILSNLDPSIPLVCVCGNHDVGNQPSSADLLAYQSAFGDDYFSFWCGGVFHIVVNSQFWHDRSLVKEEAEKQDHWLEEQLKTLNNSGAKFGIIFQHIPWFLNEYDEVDTADAYFSLRPEIRQKWLPKFKDAGVKVVFCGHYHRNAGGFFEELEMVTTSAIGGQLGSDESGMRIVKVFADHVKHEYFPFSQFPEKVLLNM</sequence>
<dbReference type="InterPro" id="IPR041867">
    <property type="entry name" value="MPP_CSTP1"/>
</dbReference>
<evidence type="ECO:0000256" key="7">
    <source>
        <dbReference type="ARBA" id="ARBA00022723"/>
    </source>
</evidence>
<evidence type="ECO:0000259" key="12">
    <source>
        <dbReference type="Pfam" id="PF00149"/>
    </source>
</evidence>
<accession>A0A8S1BZ98</accession>
<name>A0A8S1BZ98_9INSE</name>
<dbReference type="Gene3D" id="3.60.21.10">
    <property type="match status" value="1"/>
</dbReference>
<comment type="subcellular location">
    <subcellularLocation>
        <location evidence="2">Cytoplasm</location>
    </subcellularLocation>
</comment>
<keyword evidence="14" id="KW-1185">Reference proteome</keyword>
<dbReference type="EMBL" id="CADEPI010000001">
    <property type="protein sequence ID" value="CAB3359309.1"/>
    <property type="molecule type" value="Genomic_DNA"/>
</dbReference>
<dbReference type="GO" id="GO:0005737">
    <property type="term" value="C:cytoplasm"/>
    <property type="evidence" value="ECO:0007669"/>
    <property type="project" value="UniProtKB-SubCell"/>
</dbReference>
<protein>
    <recommendedName>
        <fullName evidence="5">Serine/threonine-protein phosphatase CPPED1</fullName>
        <ecNumber evidence="4">3.1.3.16</ecNumber>
    </recommendedName>
    <alternativeName>
        <fullName evidence="9">Calcineurin-like phosphoesterase domain-containing protein 1</fullName>
    </alternativeName>
</protein>
<evidence type="ECO:0000313" key="14">
    <source>
        <dbReference type="Proteomes" id="UP000494165"/>
    </source>
</evidence>
<comment type="cofactor">
    <cofactor evidence="1">
        <name>a divalent metal cation</name>
        <dbReference type="ChEBI" id="CHEBI:60240"/>
    </cofactor>
</comment>
<dbReference type="InterPro" id="IPR051918">
    <property type="entry name" value="STPP_CPPED1"/>
</dbReference>
<dbReference type="CDD" id="cd07395">
    <property type="entry name" value="MPP_CSTP1"/>
    <property type="match status" value="1"/>
</dbReference>
<dbReference type="AlphaFoldDB" id="A0A8S1BZ98"/>
<dbReference type="Proteomes" id="UP000494165">
    <property type="component" value="Unassembled WGS sequence"/>
</dbReference>
<feature type="domain" description="Calcineurin-like phosphoesterase" evidence="12">
    <location>
        <begin position="61"/>
        <end position="245"/>
    </location>
</feature>
<evidence type="ECO:0000256" key="9">
    <source>
        <dbReference type="ARBA" id="ARBA00032900"/>
    </source>
</evidence>
<dbReference type="InterPro" id="IPR029052">
    <property type="entry name" value="Metallo-depent_PP-like"/>
</dbReference>
<evidence type="ECO:0000256" key="5">
    <source>
        <dbReference type="ARBA" id="ARBA00013356"/>
    </source>
</evidence>
<keyword evidence="6" id="KW-0963">Cytoplasm</keyword>
<evidence type="ECO:0000256" key="4">
    <source>
        <dbReference type="ARBA" id="ARBA00013081"/>
    </source>
</evidence>
<dbReference type="GO" id="GO:0046872">
    <property type="term" value="F:metal ion binding"/>
    <property type="evidence" value="ECO:0007669"/>
    <property type="project" value="UniProtKB-KW"/>
</dbReference>
<dbReference type="InterPro" id="IPR004843">
    <property type="entry name" value="Calcineurin-like_PHP"/>
</dbReference>
<dbReference type="PANTHER" id="PTHR43143:SF1">
    <property type="entry name" value="SERINE_THREONINE-PROTEIN PHOSPHATASE CPPED1"/>
    <property type="match status" value="1"/>
</dbReference>
<keyword evidence="8" id="KW-0378">Hydrolase</keyword>
<dbReference type="OrthoDB" id="45007at2759"/>
<evidence type="ECO:0000256" key="10">
    <source>
        <dbReference type="ARBA" id="ARBA00047761"/>
    </source>
</evidence>
<evidence type="ECO:0000256" key="2">
    <source>
        <dbReference type="ARBA" id="ARBA00004496"/>
    </source>
</evidence>
<dbReference type="Pfam" id="PF00149">
    <property type="entry name" value="Metallophos"/>
    <property type="match status" value="1"/>
</dbReference>
<comment type="caution">
    <text evidence="13">The sequence shown here is derived from an EMBL/GenBank/DDBJ whole genome shotgun (WGS) entry which is preliminary data.</text>
</comment>
<evidence type="ECO:0000256" key="6">
    <source>
        <dbReference type="ARBA" id="ARBA00022490"/>
    </source>
</evidence>
<organism evidence="13 14">
    <name type="scientific">Cloeon dipterum</name>
    <dbReference type="NCBI Taxonomy" id="197152"/>
    <lineage>
        <taxon>Eukaryota</taxon>
        <taxon>Metazoa</taxon>
        <taxon>Ecdysozoa</taxon>
        <taxon>Arthropoda</taxon>
        <taxon>Hexapoda</taxon>
        <taxon>Insecta</taxon>
        <taxon>Pterygota</taxon>
        <taxon>Palaeoptera</taxon>
        <taxon>Ephemeroptera</taxon>
        <taxon>Pisciforma</taxon>
        <taxon>Baetidae</taxon>
        <taxon>Cloeon</taxon>
    </lineage>
</organism>